<sequence>MVKKDIIKNPAYYSIVLFVGLFFLIIYGYPDLVFEEDGSIRQFGIGFRRKTIFPIWLFSIVLGILCYLAVQFYCMRPKLMF</sequence>
<protein>
    <submittedName>
        <fullName evidence="2">Uncharacterized protein</fullName>
    </submittedName>
</protein>
<feature type="transmembrane region" description="Helical" evidence="1">
    <location>
        <begin position="12"/>
        <end position="29"/>
    </location>
</feature>
<dbReference type="EMBL" id="MN738833">
    <property type="protein sequence ID" value="QHT38708.1"/>
    <property type="molecule type" value="Genomic_DNA"/>
</dbReference>
<keyword evidence="1" id="KW-0812">Transmembrane</keyword>
<proteinExistence type="predicted"/>
<evidence type="ECO:0000256" key="1">
    <source>
        <dbReference type="SAM" id="Phobius"/>
    </source>
</evidence>
<accession>A0A6C0FAK1</accession>
<reference evidence="2" key="1">
    <citation type="journal article" date="2020" name="Nature">
        <title>Giant virus diversity and host interactions through global metagenomics.</title>
        <authorList>
            <person name="Schulz F."/>
            <person name="Roux S."/>
            <person name="Paez-Espino D."/>
            <person name="Jungbluth S."/>
            <person name="Walsh D.A."/>
            <person name="Denef V.J."/>
            <person name="McMahon K.D."/>
            <person name="Konstantinidis K.T."/>
            <person name="Eloe-Fadrosh E.A."/>
            <person name="Kyrpides N.C."/>
            <person name="Woyke T."/>
        </authorList>
    </citation>
    <scope>NUCLEOTIDE SEQUENCE</scope>
    <source>
        <strain evidence="2">GVMAG-S-ERX556106-38</strain>
    </source>
</reference>
<evidence type="ECO:0000313" key="2">
    <source>
        <dbReference type="EMBL" id="QHT38708.1"/>
    </source>
</evidence>
<feature type="transmembrane region" description="Helical" evidence="1">
    <location>
        <begin position="53"/>
        <end position="74"/>
    </location>
</feature>
<keyword evidence="1" id="KW-0472">Membrane</keyword>
<organism evidence="2">
    <name type="scientific">viral metagenome</name>
    <dbReference type="NCBI Taxonomy" id="1070528"/>
    <lineage>
        <taxon>unclassified sequences</taxon>
        <taxon>metagenomes</taxon>
        <taxon>organismal metagenomes</taxon>
    </lineage>
</organism>
<name>A0A6C0FAK1_9ZZZZ</name>
<dbReference type="AlphaFoldDB" id="A0A6C0FAK1"/>
<keyword evidence="1" id="KW-1133">Transmembrane helix</keyword>